<keyword evidence="4 5" id="KW-0472">Membrane</keyword>
<keyword evidence="5" id="KW-1003">Cell membrane</keyword>
<feature type="transmembrane region" description="Helical" evidence="5">
    <location>
        <begin position="136"/>
        <end position="157"/>
    </location>
</feature>
<protein>
    <recommendedName>
        <fullName evidence="5">Transport permease protein</fullName>
    </recommendedName>
</protein>
<dbReference type="InterPro" id="IPR013525">
    <property type="entry name" value="ABC2_TM"/>
</dbReference>
<dbReference type="PANTHER" id="PTHR43027">
    <property type="entry name" value="DOXORUBICIN RESISTANCE ABC TRANSPORTER PERMEASE PROTEIN DRRC-RELATED"/>
    <property type="match status" value="1"/>
</dbReference>
<keyword evidence="5" id="KW-0813">Transport</keyword>
<evidence type="ECO:0000313" key="7">
    <source>
        <dbReference type="EMBL" id="PRX41263.1"/>
    </source>
</evidence>
<feature type="transmembrane region" description="Helical" evidence="5">
    <location>
        <begin position="220"/>
        <end position="242"/>
    </location>
</feature>
<feature type="transmembrane region" description="Helical" evidence="5">
    <location>
        <begin position="21"/>
        <end position="40"/>
    </location>
</feature>
<dbReference type="EMBL" id="PVNE01000007">
    <property type="protein sequence ID" value="PRX41263.1"/>
    <property type="molecule type" value="Genomic_DNA"/>
</dbReference>
<sequence length="246" mass="27462">MSIVARLTWMEMKLFFRDKQNVFWTFLFPILMIWLFGSLFGDQRMPGGLSYSNMYVPSWIGVNLLTTALFTIGTALVMYRVQGILRRYQATPLRPQMVLGAHMLCGAFVFLVSALILAGFGWVFYDLEAPKYPGSVAAALLLSVLALFPFGMFVTSLARDNRSAAAIGSLLLNLMLFLSGATFPLEMMPSYLQTAAKILPLYYVVELLRGTWNKAPLWDYGIHVAVLAGIAIVSGILAARFFRWGD</sequence>
<keyword evidence="2 5" id="KW-0812">Transmembrane</keyword>
<keyword evidence="8" id="KW-1185">Reference proteome</keyword>
<comment type="similarity">
    <text evidence="5">Belongs to the ABC-2 integral membrane protein family.</text>
</comment>
<dbReference type="Pfam" id="PF01061">
    <property type="entry name" value="ABC2_membrane"/>
    <property type="match status" value="1"/>
</dbReference>
<proteinExistence type="inferred from homology"/>
<dbReference type="AlphaFoldDB" id="A0A2T0LG72"/>
<evidence type="ECO:0000256" key="4">
    <source>
        <dbReference type="ARBA" id="ARBA00023136"/>
    </source>
</evidence>
<feature type="transmembrane region" description="Helical" evidence="5">
    <location>
        <begin position="99"/>
        <end position="124"/>
    </location>
</feature>
<feature type="domain" description="ABC transmembrane type-2" evidence="6">
    <location>
        <begin position="20"/>
        <end position="245"/>
    </location>
</feature>
<dbReference type="OrthoDB" id="9774758at2"/>
<evidence type="ECO:0000256" key="5">
    <source>
        <dbReference type="RuleBase" id="RU361157"/>
    </source>
</evidence>
<feature type="transmembrane region" description="Helical" evidence="5">
    <location>
        <begin position="164"/>
        <end position="183"/>
    </location>
</feature>
<dbReference type="RefSeq" id="WP_106344625.1">
    <property type="nucleotide sequence ID" value="NZ_PVNE01000007.1"/>
</dbReference>
<name>A0A2T0LG72_9BACL</name>
<gene>
    <name evidence="7" type="ORF">CLV97_10729</name>
</gene>
<organism evidence="7 8">
    <name type="scientific">Planifilum fimeticola</name>
    <dbReference type="NCBI Taxonomy" id="201975"/>
    <lineage>
        <taxon>Bacteria</taxon>
        <taxon>Bacillati</taxon>
        <taxon>Bacillota</taxon>
        <taxon>Bacilli</taxon>
        <taxon>Bacillales</taxon>
        <taxon>Thermoactinomycetaceae</taxon>
        <taxon>Planifilum</taxon>
    </lineage>
</organism>
<dbReference type="InterPro" id="IPR052902">
    <property type="entry name" value="ABC-2_transporter"/>
</dbReference>
<keyword evidence="3 5" id="KW-1133">Transmembrane helix</keyword>
<accession>A0A2T0LG72</accession>
<evidence type="ECO:0000256" key="3">
    <source>
        <dbReference type="ARBA" id="ARBA00022989"/>
    </source>
</evidence>
<dbReference type="Proteomes" id="UP000237797">
    <property type="component" value="Unassembled WGS sequence"/>
</dbReference>
<dbReference type="InterPro" id="IPR000412">
    <property type="entry name" value="ABC_2_transport"/>
</dbReference>
<evidence type="ECO:0000313" key="8">
    <source>
        <dbReference type="Proteomes" id="UP000237797"/>
    </source>
</evidence>
<dbReference type="PROSITE" id="PS51012">
    <property type="entry name" value="ABC_TM2"/>
    <property type="match status" value="1"/>
</dbReference>
<dbReference type="GO" id="GO:0043190">
    <property type="term" value="C:ATP-binding cassette (ABC) transporter complex"/>
    <property type="evidence" value="ECO:0007669"/>
    <property type="project" value="InterPro"/>
</dbReference>
<evidence type="ECO:0000259" key="6">
    <source>
        <dbReference type="PROSITE" id="PS51012"/>
    </source>
</evidence>
<dbReference type="InterPro" id="IPR047817">
    <property type="entry name" value="ABC2_TM_bact-type"/>
</dbReference>
<comment type="subcellular location">
    <subcellularLocation>
        <location evidence="5">Cell membrane</location>
        <topology evidence="5">Multi-pass membrane protein</topology>
    </subcellularLocation>
    <subcellularLocation>
        <location evidence="1">Membrane</location>
        <topology evidence="1">Multi-pass membrane protein</topology>
    </subcellularLocation>
</comment>
<feature type="transmembrane region" description="Helical" evidence="5">
    <location>
        <begin position="60"/>
        <end position="79"/>
    </location>
</feature>
<reference evidence="7 8" key="1">
    <citation type="submission" date="2018-03" db="EMBL/GenBank/DDBJ databases">
        <title>Genomic Encyclopedia of Archaeal and Bacterial Type Strains, Phase II (KMG-II): from individual species to whole genera.</title>
        <authorList>
            <person name="Goeker M."/>
        </authorList>
    </citation>
    <scope>NUCLEOTIDE SEQUENCE [LARGE SCALE GENOMIC DNA]</scope>
    <source>
        <strain evidence="7 8">DSM 44946</strain>
    </source>
</reference>
<dbReference type="PIRSF" id="PIRSF006648">
    <property type="entry name" value="DrrB"/>
    <property type="match status" value="1"/>
</dbReference>
<comment type="caution">
    <text evidence="7">The sequence shown here is derived from an EMBL/GenBank/DDBJ whole genome shotgun (WGS) entry which is preliminary data.</text>
</comment>
<dbReference type="PRINTS" id="PR00164">
    <property type="entry name" value="ABC2TRNSPORT"/>
</dbReference>
<dbReference type="GO" id="GO:0140359">
    <property type="term" value="F:ABC-type transporter activity"/>
    <property type="evidence" value="ECO:0007669"/>
    <property type="project" value="InterPro"/>
</dbReference>
<evidence type="ECO:0000256" key="2">
    <source>
        <dbReference type="ARBA" id="ARBA00022692"/>
    </source>
</evidence>
<evidence type="ECO:0000256" key="1">
    <source>
        <dbReference type="ARBA" id="ARBA00004141"/>
    </source>
</evidence>
<dbReference type="PANTHER" id="PTHR43027:SF2">
    <property type="entry name" value="TRANSPORT PERMEASE PROTEIN"/>
    <property type="match status" value="1"/>
</dbReference>